<feature type="domain" description="EamA" evidence="7">
    <location>
        <begin position="4"/>
        <end position="130"/>
    </location>
</feature>
<feature type="transmembrane region" description="Helical" evidence="6">
    <location>
        <begin position="173"/>
        <end position="191"/>
    </location>
</feature>
<dbReference type="OrthoDB" id="9804865at2"/>
<dbReference type="InterPro" id="IPR000620">
    <property type="entry name" value="EamA_dom"/>
</dbReference>
<keyword evidence="2" id="KW-1003">Cell membrane</keyword>
<dbReference type="PANTHER" id="PTHR42920">
    <property type="entry name" value="OS03G0707200 PROTEIN-RELATED"/>
    <property type="match status" value="1"/>
</dbReference>
<feature type="domain" description="EamA" evidence="7">
    <location>
        <begin position="142"/>
        <end position="273"/>
    </location>
</feature>
<evidence type="ECO:0000256" key="4">
    <source>
        <dbReference type="ARBA" id="ARBA00022989"/>
    </source>
</evidence>
<dbReference type="SUPFAM" id="SSF103481">
    <property type="entry name" value="Multidrug resistance efflux transporter EmrE"/>
    <property type="match status" value="2"/>
</dbReference>
<accession>A0A2X3MKQ2</accession>
<keyword evidence="5 6" id="KW-0472">Membrane</keyword>
<feature type="transmembrane region" description="Helical" evidence="6">
    <location>
        <begin position="203"/>
        <end position="224"/>
    </location>
</feature>
<dbReference type="InterPro" id="IPR051258">
    <property type="entry name" value="Diverse_Substrate_Transporter"/>
</dbReference>
<dbReference type="PANTHER" id="PTHR42920:SF5">
    <property type="entry name" value="EAMA DOMAIN-CONTAINING PROTEIN"/>
    <property type="match status" value="1"/>
</dbReference>
<dbReference type="AlphaFoldDB" id="A0A2X3MKQ2"/>
<evidence type="ECO:0000256" key="2">
    <source>
        <dbReference type="ARBA" id="ARBA00022475"/>
    </source>
</evidence>
<sequence>MATLALLLTSAVWGWTFVLVKDALQEVGPLWFLALRFSLATLLALPFLVGRREARSGNNWRWGGILGLALCGGYLLQTWGLLYTTAQKSGLITGLSVVLVPVVGWAFGRRPSGRTWGGVALAAVGLALLTLGGGSLAGGTWTGDGLTALCAVAFAVHLVLLDRYAKAGDPRTLLAPQLGLVALLSLAGAGWHGEIAFAFSSQVWVAVGVTSALATTGAFALVLWAGQRTSAARMATVLAMEPVFAALGGWLLRGEMLHPVQGVGAALVMAGILSQRS</sequence>
<dbReference type="GO" id="GO:0005886">
    <property type="term" value="C:plasma membrane"/>
    <property type="evidence" value="ECO:0007669"/>
    <property type="project" value="UniProtKB-SubCell"/>
</dbReference>
<feature type="transmembrane region" description="Helical" evidence="6">
    <location>
        <begin position="30"/>
        <end position="50"/>
    </location>
</feature>
<evidence type="ECO:0000259" key="7">
    <source>
        <dbReference type="Pfam" id="PF00892"/>
    </source>
</evidence>
<protein>
    <recommendedName>
        <fullName evidence="7">EamA domain-containing protein</fullName>
    </recommendedName>
</protein>
<name>A0A2X3MKQ2_9BACT</name>
<evidence type="ECO:0000313" key="8">
    <source>
        <dbReference type="EMBL" id="SQD92474.1"/>
    </source>
</evidence>
<dbReference type="RefSeq" id="WP_122030687.1">
    <property type="nucleotide sequence ID" value="NZ_LS483254.1"/>
</dbReference>
<evidence type="ECO:0000256" key="6">
    <source>
        <dbReference type="SAM" id="Phobius"/>
    </source>
</evidence>
<evidence type="ECO:0000256" key="3">
    <source>
        <dbReference type="ARBA" id="ARBA00022692"/>
    </source>
</evidence>
<dbReference type="Proteomes" id="UP000249818">
    <property type="component" value="Chromosome BARAN1"/>
</dbReference>
<feature type="transmembrane region" description="Helical" evidence="6">
    <location>
        <begin position="89"/>
        <end position="107"/>
    </location>
</feature>
<feature type="transmembrane region" description="Helical" evidence="6">
    <location>
        <begin position="62"/>
        <end position="83"/>
    </location>
</feature>
<dbReference type="Pfam" id="PF00892">
    <property type="entry name" value="EamA"/>
    <property type="match status" value="2"/>
</dbReference>
<comment type="subcellular location">
    <subcellularLocation>
        <location evidence="1">Cell membrane</location>
        <topology evidence="1">Multi-pass membrane protein</topology>
    </subcellularLocation>
</comment>
<keyword evidence="4 6" id="KW-1133">Transmembrane helix</keyword>
<dbReference type="EMBL" id="LS483254">
    <property type="protein sequence ID" value="SQD92474.1"/>
    <property type="molecule type" value="Genomic_DNA"/>
</dbReference>
<evidence type="ECO:0000256" key="5">
    <source>
        <dbReference type="ARBA" id="ARBA00023136"/>
    </source>
</evidence>
<keyword evidence="9" id="KW-1185">Reference proteome</keyword>
<keyword evidence="3 6" id="KW-0812">Transmembrane</keyword>
<dbReference type="KEGG" id="bana:BARAN1_0450"/>
<feature type="transmembrane region" description="Helical" evidence="6">
    <location>
        <begin position="119"/>
        <end position="139"/>
    </location>
</feature>
<dbReference type="InterPro" id="IPR037185">
    <property type="entry name" value="EmrE-like"/>
</dbReference>
<feature type="transmembrane region" description="Helical" evidence="6">
    <location>
        <begin position="145"/>
        <end position="161"/>
    </location>
</feature>
<reference evidence="9" key="1">
    <citation type="submission" date="2018-05" db="EMBL/GenBank/DDBJ databases">
        <authorList>
            <person name="Hao L."/>
        </authorList>
    </citation>
    <scope>NUCLEOTIDE SEQUENCE [LARGE SCALE GENOMIC DNA]</scope>
</reference>
<proteinExistence type="predicted"/>
<gene>
    <name evidence="8" type="ORF">BARAN1_0450</name>
</gene>
<evidence type="ECO:0000313" key="9">
    <source>
        <dbReference type="Proteomes" id="UP000249818"/>
    </source>
</evidence>
<evidence type="ECO:0000256" key="1">
    <source>
        <dbReference type="ARBA" id="ARBA00004651"/>
    </source>
</evidence>
<organism evidence="8 9">
    <name type="scientific">Candidatus Bipolaricaulis anaerobius</name>
    <dbReference type="NCBI Taxonomy" id="2026885"/>
    <lineage>
        <taxon>Bacteria</taxon>
        <taxon>Candidatus Bipolaricaulota</taxon>
        <taxon>Candidatus Bipolaricaulia</taxon>
        <taxon>Candidatus Bipolaricaulales</taxon>
        <taxon>Candidatus Bipolaricaulaceae</taxon>
        <taxon>Candidatus Bipolaricaulis</taxon>
    </lineage>
</organism>